<keyword evidence="7" id="KW-1185">Reference proteome</keyword>
<dbReference type="InterPro" id="IPR003594">
    <property type="entry name" value="HATPase_dom"/>
</dbReference>
<dbReference type="Pfam" id="PF02518">
    <property type="entry name" value="HATPase_c"/>
    <property type="match status" value="1"/>
</dbReference>
<sequence>MVFRRFYRRADARRADPAGTGLGPAIARQIAHAHNGTLRIADHPAGTCMVLQLPLQVPPR</sequence>
<evidence type="ECO:0000313" key="6">
    <source>
        <dbReference type="EMBL" id="TMR06563.1"/>
    </source>
</evidence>
<reference evidence="6 7" key="1">
    <citation type="submission" date="2019-05" db="EMBL/GenBank/DDBJ databases">
        <title>Draft genome sequence of Actinomadura sp. 14C53.</title>
        <authorList>
            <person name="Saricaoglu S."/>
            <person name="Isik K."/>
        </authorList>
    </citation>
    <scope>NUCLEOTIDE SEQUENCE [LARGE SCALE GENOMIC DNA]</scope>
    <source>
        <strain evidence="6 7">14C53</strain>
    </source>
</reference>
<gene>
    <name evidence="6" type="ORF">ETD83_04120</name>
</gene>
<dbReference type="OrthoDB" id="9757990at2"/>
<dbReference type="InterPro" id="IPR005467">
    <property type="entry name" value="His_kinase_dom"/>
</dbReference>
<keyword evidence="3" id="KW-0418">Kinase</keyword>
<dbReference type="GO" id="GO:0004673">
    <property type="term" value="F:protein histidine kinase activity"/>
    <property type="evidence" value="ECO:0007669"/>
    <property type="project" value="UniProtKB-EC"/>
</dbReference>
<dbReference type="EC" id="2.7.13.3" evidence="2"/>
<comment type="caution">
    <text evidence="6">The sequence shown here is derived from an EMBL/GenBank/DDBJ whole genome shotgun (WGS) entry which is preliminary data.</text>
</comment>
<protein>
    <recommendedName>
        <fullName evidence="2">histidine kinase</fullName>
        <ecNumber evidence="2">2.7.13.3</ecNumber>
    </recommendedName>
</protein>
<name>A0A5C4JII8_9ACTN</name>
<dbReference type="Gene3D" id="3.30.565.10">
    <property type="entry name" value="Histidine kinase-like ATPase, C-terminal domain"/>
    <property type="match status" value="1"/>
</dbReference>
<keyword evidence="4" id="KW-0902">Two-component regulatory system</keyword>
<comment type="catalytic activity">
    <reaction evidence="1">
        <text>ATP + protein L-histidine = ADP + protein N-phospho-L-histidine.</text>
        <dbReference type="EC" id="2.7.13.3"/>
    </reaction>
</comment>
<dbReference type="Proteomes" id="UP000309174">
    <property type="component" value="Unassembled WGS sequence"/>
</dbReference>
<feature type="domain" description="Histidine kinase" evidence="5">
    <location>
        <begin position="1"/>
        <end position="57"/>
    </location>
</feature>
<evidence type="ECO:0000259" key="5">
    <source>
        <dbReference type="PROSITE" id="PS50109"/>
    </source>
</evidence>
<dbReference type="EMBL" id="VCKW01000013">
    <property type="protein sequence ID" value="TMR06563.1"/>
    <property type="molecule type" value="Genomic_DNA"/>
</dbReference>
<proteinExistence type="predicted"/>
<accession>A0A5C4JII8</accession>
<keyword evidence="6" id="KW-0067">ATP-binding</keyword>
<dbReference type="SUPFAM" id="SSF55874">
    <property type="entry name" value="ATPase domain of HSP90 chaperone/DNA topoisomerase II/histidine kinase"/>
    <property type="match status" value="1"/>
</dbReference>
<dbReference type="GO" id="GO:0005524">
    <property type="term" value="F:ATP binding"/>
    <property type="evidence" value="ECO:0007669"/>
    <property type="project" value="UniProtKB-KW"/>
</dbReference>
<keyword evidence="3" id="KW-0808">Transferase</keyword>
<dbReference type="RefSeq" id="WP_138643726.1">
    <property type="nucleotide sequence ID" value="NZ_VCKW01000013.1"/>
</dbReference>
<dbReference type="GO" id="GO:0000160">
    <property type="term" value="P:phosphorelay signal transduction system"/>
    <property type="evidence" value="ECO:0007669"/>
    <property type="project" value="UniProtKB-KW"/>
</dbReference>
<evidence type="ECO:0000313" key="7">
    <source>
        <dbReference type="Proteomes" id="UP000309174"/>
    </source>
</evidence>
<dbReference type="PRINTS" id="PR00344">
    <property type="entry name" value="BCTRLSENSOR"/>
</dbReference>
<evidence type="ECO:0000256" key="4">
    <source>
        <dbReference type="ARBA" id="ARBA00023012"/>
    </source>
</evidence>
<dbReference type="PROSITE" id="PS50109">
    <property type="entry name" value="HIS_KIN"/>
    <property type="match status" value="1"/>
</dbReference>
<organism evidence="6 7">
    <name type="scientific">Actinomadura soli</name>
    <dbReference type="NCBI Taxonomy" id="2508997"/>
    <lineage>
        <taxon>Bacteria</taxon>
        <taxon>Bacillati</taxon>
        <taxon>Actinomycetota</taxon>
        <taxon>Actinomycetes</taxon>
        <taxon>Streptosporangiales</taxon>
        <taxon>Thermomonosporaceae</taxon>
        <taxon>Actinomadura</taxon>
    </lineage>
</organism>
<evidence type="ECO:0000256" key="2">
    <source>
        <dbReference type="ARBA" id="ARBA00012438"/>
    </source>
</evidence>
<evidence type="ECO:0000256" key="3">
    <source>
        <dbReference type="ARBA" id="ARBA00022777"/>
    </source>
</evidence>
<evidence type="ECO:0000256" key="1">
    <source>
        <dbReference type="ARBA" id="ARBA00000085"/>
    </source>
</evidence>
<dbReference type="InterPro" id="IPR004358">
    <property type="entry name" value="Sig_transdc_His_kin-like_C"/>
</dbReference>
<keyword evidence="6" id="KW-0547">Nucleotide-binding</keyword>
<dbReference type="InterPro" id="IPR036890">
    <property type="entry name" value="HATPase_C_sf"/>
</dbReference>
<dbReference type="AlphaFoldDB" id="A0A5C4JII8"/>